<proteinExistence type="predicted"/>
<keyword evidence="1" id="KW-0479">Metal-binding</keyword>
<evidence type="ECO:0000313" key="9">
    <source>
        <dbReference type="Proteomes" id="UP001153714"/>
    </source>
</evidence>
<dbReference type="SMART" id="SM00355">
    <property type="entry name" value="ZnF_C2H2"/>
    <property type="match status" value="23"/>
</dbReference>
<sequence>MDSVEGNNNGYSGISSEEMATVKEEPSADDPLSETAELSSSAFVTAVRADIQRNRIILGSKPCPKIMIKPLFVSLEDWGDRLDRSSRYCKQCMILFVTRNDLDIHKMSAHSLLVPMHIPKDDPPNRNSNPKSDDVNIPRKKSACVYLACAICSCYFKSENEYYRHCNLMHKAYRDPNVVTSSPDSPVKCKYCGRTTKSPALHNKHIQGIHQSVYSKLGDNEQNINKISKKTALKRKNIGYPEPKAKKKTPVSTPPLKEIHQVPNKQQIKIKIDELYYCNVCKSFMRNLRDRVDHLLKKCRTIKSEYFCVTCGLKFSCSEQLKFHEEQHTESNISFDDFIFVCIRTLKSCNPPLPEFKKCITCKVHYINNHISCSNTPSKSCDLCKKIFTSEAHPLHLIHHNAMNATPPWNILYKCKVCDVITDSYDNVIEHCQKHLNKMEDCDVTVHTCEMCNLNFEEKCYKHHMESHENQTIDRNSLTFLSYDYLCMLTDDWLKVFDPLPKEQMRQILRHSIYVTSTVKMTVLQDGPPRFTIYKCLSCTKFVDGEDVSDHTALNKCKEKSSSEGHKCIICNFIFASQKAQMNHAFIHDSTDPVTANTFRIVTFNHPQDANYNAVLRSSCKMKNISERMSKIASGYRFIYYRCEKCYCCVKSKAAGKKNHVCVSEENMRLCHKCNFVFPKTDFRMHYHQRHVMINMTSDDVLIQPFNDNIKPDEWRVSLSECSKCGLKFPAHLLHKHKCNKMEENKNSDKNRIKKPDSAQTMTLCKISKKTALKRKNIGYPEPKAKKKTPVSTPPLKEIQQVPNKQQIKIKIDELYYCNVCKSFMRNLRDRVDHLLKKCRTIKSEYFCVTCGLKFSCSEQLKFHEEQHTESNISFDDFTFVCIRTLKSCNPPLPEFKKCITCKVHYINNHISCSNTPSKTCDLCKKIFTSEAHPLHLIHHNAMNATPPWNILYKCKVCDVITDSYDNVIEHCQKHLNKMEDCDVTVHTCELCNLNFEEKCYEHHMESHENQTIDRNSLTFLSYDYLCMLTDDWLKVLDPLPKEQMRQILRHSIYVTPTVKMTVLQDGPPRFTIYKCLRCTKFVDSEDVSNHTALNKCKEKSNSEGHKCIICNFIFASQKAQINHAFIHDSMDPVTANTFRIVTFNHPQDANYNAVLRSSCKMKNISKRTFKIASGYRFIYYRCEKCYCCVKSKAAGKKNHVCVSEENMRLCHKCNFVFPKTGYRMHYHQRHVMINMTSDDVLIQPFNDNIKPDEWRVSLSECSKCGLKFPAHLLHKHKCNKKEENKNSDKNRIEKPDSAQTMTLCRCPSYKAVFPKNMLAKHKKDCVFYKTKDKADSGETQKELIYKCNECDVYMLSGQDVRNHQKLNHKHPITRRCSICGWRFSIRSYHKHVSLHHRILKLIRKDFCVVEFDHEKPPIETSIENNHNIPRNTNKGVENIEDAGDLEDNECNRNNENRNINSDEKKICAAYASVDKKYGHYKNTLFRCAKCDIHYSSIRSWIHHIQSNHKVVVYVVCPTCGFKFTKKSLEKHLLSHETLEICNVITPEETHIVPHEWKLPKRLDDNEITTYTNDSVVSQSVNQDKATETELEQTTAPDDKTAPELHETLTLFNEPSPQKTYTQKIYKCKECNVYFTSERDCYNHIIRHVPIDPKECIECKFCKLPFKIMELDVHLKKHHNKDFELDEVIVEEYSNVGGELSKIEIYYAIDTVQSKLVSTTCDELASTAVMDIATSRTPDDAVSTSIEEYNVNNEERAKHKSTKPNDGEIVDIKIKLENDAKKEHKCRFCDEIFNSNTSKEFHESLDHLDVEKACEICKLSFNTSILNELHLNIRNDTFQCCLCRETLDLRDMSEHANMHFIKK</sequence>
<dbReference type="PROSITE" id="PS00028">
    <property type="entry name" value="ZINC_FINGER_C2H2_1"/>
    <property type="match status" value="9"/>
</dbReference>
<evidence type="ECO:0000256" key="2">
    <source>
        <dbReference type="ARBA" id="ARBA00022737"/>
    </source>
</evidence>
<dbReference type="GO" id="GO:0008270">
    <property type="term" value="F:zinc ion binding"/>
    <property type="evidence" value="ECO:0007669"/>
    <property type="project" value="UniProtKB-KW"/>
</dbReference>
<dbReference type="Proteomes" id="UP001153714">
    <property type="component" value="Chromosome 22"/>
</dbReference>
<dbReference type="PROSITE" id="PS50157">
    <property type="entry name" value="ZINC_FINGER_C2H2_2"/>
    <property type="match status" value="3"/>
</dbReference>
<dbReference type="PANTHER" id="PTHR24409">
    <property type="entry name" value="ZINC FINGER PROTEIN 142"/>
    <property type="match status" value="1"/>
</dbReference>
<keyword evidence="3 5" id="KW-0863">Zinc-finger</keyword>
<feature type="region of interest" description="Disordered" evidence="6">
    <location>
        <begin position="1"/>
        <end position="35"/>
    </location>
</feature>
<evidence type="ECO:0000313" key="8">
    <source>
        <dbReference type="EMBL" id="CAG9790574.1"/>
    </source>
</evidence>
<feature type="domain" description="C2H2-type" evidence="7">
    <location>
        <begin position="846"/>
        <end position="873"/>
    </location>
</feature>
<feature type="compositionally biased region" description="Polar residues" evidence="6">
    <location>
        <begin position="1"/>
        <end position="15"/>
    </location>
</feature>
<dbReference type="Gene3D" id="3.30.160.60">
    <property type="entry name" value="Classic Zinc Finger"/>
    <property type="match status" value="1"/>
</dbReference>
<evidence type="ECO:0000256" key="4">
    <source>
        <dbReference type="ARBA" id="ARBA00022833"/>
    </source>
</evidence>
<feature type="domain" description="C2H2-type" evidence="7">
    <location>
        <begin position="306"/>
        <end position="333"/>
    </location>
</feature>
<gene>
    <name evidence="8" type="ORF">DIATSA_LOCUS8239</name>
</gene>
<keyword evidence="9" id="KW-1185">Reference proteome</keyword>
<feature type="region of interest" description="Disordered" evidence="6">
    <location>
        <begin position="1579"/>
        <end position="1602"/>
    </location>
</feature>
<organism evidence="8 9">
    <name type="scientific">Diatraea saccharalis</name>
    <name type="common">sugarcane borer</name>
    <dbReference type="NCBI Taxonomy" id="40085"/>
    <lineage>
        <taxon>Eukaryota</taxon>
        <taxon>Metazoa</taxon>
        <taxon>Ecdysozoa</taxon>
        <taxon>Arthropoda</taxon>
        <taxon>Hexapoda</taxon>
        <taxon>Insecta</taxon>
        <taxon>Pterygota</taxon>
        <taxon>Neoptera</taxon>
        <taxon>Endopterygota</taxon>
        <taxon>Lepidoptera</taxon>
        <taxon>Glossata</taxon>
        <taxon>Ditrysia</taxon>
        <taxon>Pyraloidea</taxon>
        <taxon>Crambidae</taxon>
        <taxon>Crambinae</taxon>
        <taxon>Diatraea</taxon>
    </lineage>
</organism>
<protein>
    <recommendedName>
        <fullName evidence="7">C2H2-type domain-containing protein</fullName>
    </recommendedName>
</protein>
<feature type="domain" description="C2H2-type" evidence="7">
    <location>
        <begin position="1626"/>
        <end position="1653"/>
    </location>
</feature>
<evidence type="ECO:0000256" key="1">
    <source>
        <dbReference type="ARBA" id="ARBA00022723"/>
    </source>
</evidence>
<keyword evidence="4" id="KW-0862">Zinc</keyword>
<dbReference type="EMBL" id="OU893353">
    <property type="protein sequence ID" value="CAG9790574.1"/>
    <property type="molecule type" value="Genomic_DNA"/>
</dbReference>
<evidence type="ECO:0000259" key="7">
    <source>
        <dbReference type="PROSITE" id="PS50157"/>
    </source>
</evidence>
<reference evidence="8" key="1">
    <citation type="submission" date="2021-12" db="EMBL/GenBank/DDBJ databases">
        <authorList>
            <person name="King R."/>
        </authorList>
    </citation>
    <scope>NUCLEOTIDE SEQUENCE</scope>
</reference>
<dbReference type="InterPro" id="IPR013087">
    <property type="entry name" value="Znf_C2H2_type"/>
</dbReference>
<name>A0A9N9R6N3_9NEOP</name>
<reference evidence="8" key="2">
    <citation type="submission" date="2022-10" db="EMBL/GenBank/DDBJ databases">
        <authorList>
            <consortium name="ENA_rothamsted_submissions"/>
            <consortium name="culmorum"/>
            <person name="King R."/>
        </authorList>
    </citation>
    <scope>NUCLEOTIDE SEQUENCE</scope>
</reference>
<evidence type="ECO:0000256" key="3">
    <source>
        <dbReference type="ARBA" id="ARBA00022771"/>
    </source>
</evidence>
<keyword evidence="2" id="KW-0677">Repeat</keyword>
<accession>A0A9N9R6N3</accession>
<evidence type="ECO:0000256" key="5">
    <source>
        <dbReference type="PROSITE-ProRule" id="PRU00042"/>
    </source>
</evidence>
<evidence type="ECO:0000256" key="6">
    <source>
        <dbReference type="SAM" id="MobiDB-lite"/>
    </source>
</evidence>
<dbReference type="OrthoDB" id="7285826at2759"/>